<feature type="region of interest" description="Disordered" evidence="10">
    <location>
        <begin position="849"/>
        <end position="871"/>
    </location>
</feature>
<feature type="compositionally biased region" description="Polar residues" evidence="10">
    <location>
        <begin position="679"/>
        <end position="704"/>
    </location>
</feature>
<comment type="similarity">
    <text evidence="3 8">Belongs to the NAD-dependent glycerol-3-phosphate dehydrogenase family.</text>
</comment>
<evidence type="ECO:0000256" key="8">
    <source>
        <dbReference type="RuleBase" id="RU000437"/>
    </source>
</evidence>
<dbReference type="GO" id="GO:0006650">
    <property type="term" value="P:glycerophospholipid metabolic process"/>
    <property type="evidence" value="ECO:0007669"/>
    <property type="project" value="UniProtKB-UniPathway"/>
</dbReference>
<dbReference type="InterPro" id="IPR013328">
    <property type="entry name" value="6PGD_dom2"/>
</dbReference>
<dbReference type="Proteomes" id="UP000515162">
    <property type="component" value="Chromosome 3R"/>
</dbReference>
<dbReference type="GO" id="GO:0042803">
    <property type="term" value="F:protein homodimerization activity"/>
    <property type="evidence" value="ECO:0007669"/>
    <property type="project" value="InterPro"/>
</dbReference>
<dbReference type="GO" id="GO:0046168">
    <property type="term" value="P:glycerol-3-phosphate catabolic process"/>
    <property type="evidence" value="ECO:0007669"/>
    <property type="project" value="UniProtKB-UniRule"/>
</dbReference>
<dbReference type="InterPro" id="IPR017751">
    <property type="entry name" value="G3P_DH_NAD-dep_euk"/>
</dbReference>
<dbReference type="GO" id="GO:0005829">
    <property type="term" value="C:cytosol"/>
    <property type="evidence" value="ECO:0007669"/>
    <property type="project" value="TreeGrafter"/>
</dbReference>
<evidence type="ECO:0000259" key="12">
    <source>
        <dbReference type="Pfam" id="PF07479"/>
    </source>
</evidence>
<dbReference type="PANTHER" id="PTHR11728:SF8">
    <property type="entry name" value="GLYCEROL-3-PHOSPHATE DEHYDROGENASE [NAD(+)]-RELATED"/>
    <property type="match status" value="1"/>
</dbReference>
<feature type="compositionally biased region" description="Polar residues" evidence="10">
    <location>
        <begin position="614"/>
        <end position="649"/>
    </location>
</feature>
<feature type="compositionally biased region" description="Polar residues" evidence="10">
    <location>
        <begin position="1037"/>
        <end position="1046"/>
    </location>
</feature>
<accession>A0A6P8K3W8</accession>
<feature type="compositionally biased region" description="Polar residues" evidence="10">
    <location>
        <begin position="954"/>
        <end position="965"/>
    </location>
</feature>
<dbReference type="NCBIfam" id="TIGR03376">
    <property type="entry name" value="glycerol3P_DH"/>
    <property type="match status" value="1"/>
</dbReference>
<evidence type="ECO:0000256" key="5">
    <source>
        <dbReference type="ARBA" id="ARBA00023002"/>
    </source>
</evidence>
<dbReference type="InterPro" id="IPR036291">
    <property type="entry name" value="NAD(P)-bd_dom_sf"/>
</dbReference>
<comment type="subunit">
    <text evidence="4">Homodimer.</text>
</comment>
<feature type="compositionally biased region" description="Basic and acidic residues" evidence="10">
    <location>
        <begin position="760"/>
        <end position="798"/>
    </location>
</feature>
<feature type="domain" description="Glycerol-3-phosphate dehydrogenase NAD-dependent N-terminal" evidence="11">
    <location>
        <begin position="6"/>
        <end position="173"/>
    </location>
</feature>
<evidence type="ECO:0000259" key="11">
    <source>
        <dbReference type="Pfam" id="PF01210"/>
    </source>
</evidence>
<proteinExistence type="inferred from homology"/>
<dbReference type="GO" id="GO:0051287">
    <property type="term" value="F:NAD binding"/>
    <property type="evidence" value="ECO:0007669"/>
    <property type="project" value="UniProtKB-UniRule"/>
</dbReference>
<keyword evidence="6 8" id="KW-0520">NAD</keyword>
<organism evidence="13 14">
    <name type="scientific">Drosophila mauritiana</name>
    <name type="common">Fruit fly</name>
    <dbReference type="NCBI Taxonomy" id="7226"/>
    <lineage>
        <taxon>Eukaryota</taxon>
        <taxon>Metazoa</taxon>
        <taxon>Ecdysozoa</taxon>
        <taxon>Arthropoda</taxon>
        <taxon>Hexapoda</taxon>
        <taxon>Insecta</taxon>
        <taxon>Pterygota</taxon>
        <taxon>Neoptera</taxon>
        <taxon>Endopterygota</taxon>
        <taxon>Diptera</taxon>
        <taxon>Brachycera</taxon>
        <taxon>Muscomorpha</taxon>
        <taxon>Ephydroidea</taxon>
        <taxon>Drosophilidae</taxon>
        <taxon>Drosophila</taxon>
        <taxon>Sophophora</taxon>
    </lineage>
</organism>
<protein>
    <recommendedName>
        <fullName evidence="9">Glycerol-3-phosphate dehydrogenase [NAD(+)]</fullName>
        <ecNumber evidence="9">1.1.1.8</ecNumber>
    </recommendedName>
</protein>
<dbReference type="CTD" id="42624"/>
<feature type="compositionally biased region" description="Polar residues" evidence="10">
    <location>
        <begin position="712"/>
        <end position="726"/>
    </location>
</feature>
<evidence type="ECO:0000256" key="2">
    <source>
        <dbReference type="ARBA" id="ARBA00005192"/>
    </source>
</evidence>
<dbReference type="InterPro" id="IPR006109">
    <property type="entry name" value="G3P_DH_NAD-dep_C"/>
</dbReference>
<keyword evidence="13" id="KW-1185">Reference proteome</keyword>
<feature type="compositionally biased region" description="Polar residues" evidence="10">
    <location>
        <begin position="537"/>
        <end position="549"/>
    </location>
</feature>
<dbReference type="InterPro" id="IPR008927">
    <property type="entry name" value="6-PGluconate_DH-like_C_sf"/>
</dbReference>
<sequence>MAGKLKICIIGAEGWGSAMAAVVSNNVLEGDFDSRVHLYVYDEMIRDTALSEIINTRHENVKYLPGIKLPNNLIAVNDLLEAAQNADILVFSTPLEFVQSYCNILSGNVKESAFAVSMTKGLLSENGEGIELVSHAISESLDIPCYSMMSAHSAMEMAQGKLCEVTIGCSDNSHSKLLIAAMQTNNCRVISVNDVDGVELCGTLTDVVALGAGFIDGLGLGENARLAAVHLGVKEIMRFIKTFFPSSKMSTFYESCGVANAVASSLVDKNVTFAKSLITSGQTIEEIEANLHSGRKLLGPMVASNVNAFLENGLMQHEFPLFTAIHLICQRKAPPELMVEALRNHPDLSNSSISHLLKHEKDDLKMDQGLPELRTALDRILAEAGNENFKQLKVLDDWTEVNDYDVEETYHEKVASRDSCVETKIMPSRLSVQAARLYNDIREGNVGVAFKMDIDEGNRQVRLLLEKEDEMASDAAMTVISSRLSAGQEDDNVRMGHGHITNTSAESDHMASKGIPSGLTTKDSPDVLDLSCESEPLHSSKQNSQQMENAETNFTERLKVNQLKEQIDKQEAANFKAQENLIKSIRQTIQALGDKEKMENLIAKSKMEEDPFQLKSQVEGESSQLKSQVEGESSQLKSQVEGESSQLKSQVEGESLQLKSQVEGESSQLKSQVEGESLQLKSQVEGESSQLKSQVEGESSQLKSQVEGESLQLKSQVEGESSQLKSQVEGESLQVKSQVEGEAYEPRSQTEEEPSQIRSQLDEESAKLKSLMDEENRQLESEMQDERSLWKSSADKSEFVGYNAEEEQSIEEATDNHQYKLRSDSNKLKKLMFTDSGEPLESEKHIEMKLQDENDFDLDEEPAIGKKDRTYTKENLELEEMLEWQKLKQTDKPHHLYSSAELEDSTTIEGNSRLPIEHDDRFHNVDSYQDRELVQVRAENKEISGAESEEINFISEQRPNQTQDEVNLRPHSDIKSGETGHHEWDWLMNNEKIDSDEKKFYANERMETLSESDQDKLQNLNYQLKEALQHDLDVMSASRSNESNEVLSEEDSNPEAAKKITEQPNNPTPNQIPAVPLPVTMPSKQSHIREGSPQFQNQPKSVPPPSPQTKPQSPKEQQPRRKNAPVEFGNKDEAMDPNVSASDQEVPKHKKISKTEAVIEPVARDVSMAEPNESLHSKKESSPASLSKQESKRKQKRGLRKPSSDSDSVKTTSEFEKQRQIIENQKAQLERMGKKISVMRRGQDRRVSYKGHNPYSSDPDLESRPPMDTSFEKDRTGDYQGLGHQRRKVVVAPPFHPPINPRVRVPRPPFDGRDHEFHTMTTAPVDRHLAPAAKWSSMPSTLKLNRNSLVANIQVKHFAALPSQAMPKPILKMPMGVPRTILCALQLGLLASYLACRKD</sequence>
<evidence type="ECO:0000313" key="13">
    <source>
        <dbReference type="Proteomes" id="UP000515162"/>
    </source>
</evidence>
<feature type="region of interest" description="Disordered" evidence="10">
    <location>
        <begin position="1033"/>
        <end position="1270"/>
    </location>
</feature>
<evidence type="ECO:0000313" key="14">
    <source>
        <dbReference type="RefSeq" id="XP_033163570.1"/>
    </source>
</evidence>
<feature type="region of interest" description="Disordered" evidence="10">
    <location>
        <begin position="612"/>
        <end position="818"/>
    </location>
</feature>
<dbReference type="GO" id="GO:0005975">
    <property type="term" value="P:carbohydrate metabolic process"/>
    <property type="evidence" value="ECO:0007669"/>
    <property type="project" value="InterPro"/>
</dbReference>
<dbReference type="Pfam" id="PF07479">
    <property type="entry name" value="NAD_Gly3P_dh_C"/>
    <property type="match status" value="1"/>
</dbReference>
<dbReference type="PRINTS" id="PR00077">
    <property type="entry name" value="GPDHDRGNASE"/>
</dbReference>
<feature type="compositionally biased region" description="Polar residues" evidence="10">
    <location>
        <begin position="657"/>
        <end position="671"/>
    </location>
</feature>
<dbReference type="Pfam" id="PF01210">
    <property type="entry name" value="NAD_Gly3P_dh_N"/>
    <property type="match status" value="1"/>
</dbReference>
<dbReference type="FunFam" id="3.40.50.720:FF:001037">
    <property type="entry name" value="Glycerol-3-phosphate dehydrogenase [NAD(+)]"/>
    <property type="match status" value="1"/>
</dbReference>
<dbReference type="SUPFAM" id="SSF48179">
    <property type="entry name" value="6-phosphogluconate dehydrogenase C-terminal domain-like"/>
    <property type="match status" value="1"/>
</dbReference>
<feature type="region of interest" description="Disordered" evidence="10">
    <location>
        <begin position="501"/>
        <end position="549"/>
    </location>
</feature>
<comment type="pathway">
    <text evidence="1">Lipid metabolism.</text>
</comment>
<dbReference type="GeneID" id="117143168"/>
<feature type="compositionally biased region" description="Acidic residues" evidence="10">
    <location>
        <begin position="853"/>
        <end position="862"/>
    </location>
</feature>
<dbReference type="EC" id="1.1.1.8" evidence="9"/>
<dbReference type="Gene3D" id="1.20.120.20">
    <property type="entry name" value="Apolipoprotein"/>
    <property type="match status" value="1"/>
</dbReference>
<feature type="region of interest" description="Disordered" evidence="10">
    <location>
        <begin position="947"/>
        <end position="966"/>
    </location>
</feature>
<evidence type="ECO:0000256" key="3">
    <source>
        <dbReference type="ARBA" id="ARBA00011009"/>
    </source>
</evidence>
<evidence type="ECO:0000256" key="4">
    <source>
        <dbReference type="ARBA" id="ARBA00011738"/>
    </source>
</evidence>
<dbReference type="SUPFAM" id="SSF51735">
    <property type="entry name" value="NAD(P)-binding Rossmann-fold domains"/>
    <property type="match status" value="1"/>
</dbReference>
<comment type="pathway">
    <text evidence="2">Phospholipid metabolism; alpha-glycerophosphate cycle.</text>
</comment>
<dbReference type="PANTHER" id="PTHR11728">
    <property type="entry name" value="GLYCEROL-3-PHOSPHATE DEHYDROGENASE"/>
    <property type="match status" value="1"/>
</dbReference>
<keyword evidence="5 8" id="KW-0560">Oxidoreductase</keyword>
<evidence type="ECO:0000256" key="1">
    <source>
        <dbReference type="ARBA" id="ARBA00005189"/>
    </source>
</evidence>
<feature type="compositionally biased region" description="Basic and acidic residues" evidence="10">
    <location>
        <begin position="1261"/>
        <end position="1270"/>
    </location>
</feature>
<gene>
    <name evidence="14" type="primary">LOC117143168</name>
</gene>
<feature type="compositionally biased region" description="Polar residues" evidence="10">
    <location>
        <begin position="1062"/>
        <end position="1071"/>
    </location>
</feature>
<evidence type="ECO:0000256" key="7">
    <source>
        <dbReference type="ARBA" id="ARBA00048683"/>
    </source>
</evidence>
<feature type="domain" description="Glycerol-3-phosphate dehydrogenase NAD-dependent C-terminal" evidence="12">
    <location>
        <begin position="194"/>
        <end position="339"/>
    </location>
</feature>
<evidence type="ECO:0000256" key="9">
    <source>
        <dbReference type="RuleBase" id="RU361243"/>
    </source>
</evidence>
<dbReference type="GO" id="GO:0141152">
    <property type="term" value="F:glycerol-3-phosphate dehydrogenase (NAD+) activity"/>
    <property type="evidence" value="ECO:0007669"/>
    <property type="project" value="UniProtKB-UniRule"/>
</dbReference>
<dbReference type="Gene3D" id="3.40.50.720">
    <property type="entry name" value="NAD(P)-binding Rossmann-like Domain"/>
    <property type="match status" value="1"/>
</dbReference>
<name>A0A6P8K3W8_DROMA</name>
<feature type="compositionally biased region" description="Acidic residues" evidence="10">
    <location>
        <begin position="804"/>
        <end position="813"/>
    </location>
</feature>
<evidence type="ECO:0000256" key="6">
    <source>
        <dbReference type="ARBA" id="ARBA00023027"/>
    </source>
</evidence>
<feature type="compositionally biased region" description="Basic and acidic residues" evidence="10">
    <location>
        <begin position="1202"/>
        <end position="1220"/>
    </location>
</feature>
<feature type="compositionally biased region" description="Basic residues" evidence="10">
    <location>
        <begin position="1191"/>
        <end position="1200"/>
    </location>
</feature>
<dbReference type="InterPro" id="IPR011128">
    <property type="entry name" value="G3P_DH_NAD-dep_N"/>
</dbReference>
<dbReference type="UniPathway" id="UPA00086"/>
<dbReference type="FunFam" id="1.10.1040.10:FF:000004">
    <property type="entry name" value="Glycerol-3-phosphate dehydrogenase [NAD(+)]"/>
    <property type="match status" value="1"/>
</dbReference>
<reference evidence="14" key="1">
    <citation type="submission" date="2025-08" db="UniProtKB">
        <authorList>
            <consortium name="RefSeq"/>
        </authorList>
    </citation>
    <scope>IDENTIFICATION</scope>
    <source>
        <strain evidence="14">Mau12</strain>
        <tissue evidence="14">Whole Body</tissue>
    </source>
</reference>
<dbReference type="InterPro" id="IPR006168">
    <property type="entry name" value="G3P_DH_NAD-dep"/>
</dbReference>
<evidence type="ECO:0000256" key="10">
    <source>
        <dbReference type="SAM" id="MobiDB-lite"/>
    </source>
</evidence>
<dbReference type="Gene3D" id="1.10.1040.10">
    <property type="entry name" value="N-(1-d-carboxylethyl)-l-norvaline Dehydrogenase, domain 2"/>
    <property type="match status" value="1"/>
</dbReference>
<dbReference type="RefSeq" id="XP_033163570.1">
    <property type="nucleotide sequence ID" value="XM_033307679.1"/>
</dbReference>
<comment type="catalytic activity">
    <reaction evidence="7 9">
        <text>sn-glycerol 3-phosphate + NAD(+) = dihydroxyacetone phosphate + NADH + H(+)</text>
        <dbReference type="Rhea" id="RHEA:11092"/>
        <dbReference type="ChEBI" id="CHEBI:15378"/>
        <dbReference type="ChEBI" id="CHEBI:57540"/>
        <dbReference type="ChEBI" id="CHEBI:57597"/>
        <dbReference type="ChEBI" id="CHEBI:57642"/>
        <dbReference type="ChEBI" id="CHEBI:57945"/>
        <dbReference type="EC" id="1.1.1.8"/>
    </reaction>
</comment>